<evidence type="ECO:0000313" key="14">
    <source>
        <dbReference type="EMBL" id="KAF6031119.1"/>
    </source>
</evidence>
<accession>A0A7J7JXJ1</accession>
<name>A0A7J7JXJ1_BUGNE</name>
<dbReference type="InterPro" id="IPR019787">
    <property type="entry name" value="Znf_PHD-finger"/>
</dbReference>
<evidence type="ECO:0000313" key="15">
    <source>
        <dbReference type="Proteomes" id="UP000593567"/>
    </source>
</evidence>
<dbReference type="SMART" id="SM00249">
    <property type="entry name" value="PHD"/>
    <property type="match status" value="2"/>
</dbReference>
<evidence type="ECO:0000256" key="6">
    <source>
        <dbReference type="ARBA" id="ARBA00023015"/>
    </source>
</evidence>
<feature type="domain" description="PHD-type" evidence="12">
    <location>
        <begin position="202"/>
        <end position="262"/>
    </location>
</feature>
<feature type="region of interest" description="Disordered" evidence="10">
    <location>
        <begin position="85"/>
        <end position="121"/>
    </location>
</feature>
<keyword evidence="6" id="KW-0805">Transcription regulation</keyword>
<keyword evidence="3" id="KW-0677">Repeat</keyword>
<dbReference type="CDD" id="cd15619">
    <property type="entry name" value="PHD1_d4"/>
    <property type="match status" value="1"/>
</dbReference>
<dbReference type="GO" id="GO:0008270">
    <property type="term" value="F:zinc ion binding"/>
    <property type="evidence" value="ECO:0007669"/>
    <property type="project" value="UniProtKB-KW"/>
</dbReference>
<feature type="signal peptide" evidence="11">
    <location>
        <begin position="1"/>
        <end position="24"/>
    </location>
</feature>
<dbReference type="FunFam" id="3.30.40.10:FF:000005">
    <property type="entry name" value="zinc finger protein isoform X1"/>
    <property type="match status" value="1"/>
</dbReference>
<evidence type="ECO:0000256" key="5">
    <source>
        <dbReference type="ARBA" id="ARBA00022833"/>
    </source>
</evidence>
<keyword evidence="15" id="KW-1185">Reference proteome</keyword>
<dbReference type="Pfam" id="PF00628">
    <property type="entry name" value="PHD"/>
    <property type="match status" value="2"/>
</dbReference>
<dbReference type="Gene3D" id="3.30.40.10">
    <property type="entry name" value="Zinc/RING finger domain, C3HC4 (zinc finger)"/>
    <property type="match status" value="1"/>
</dbReference>
<comment type="subcellular location">
    <subcellularLocation>
        <location evidence="1">Nucleus</location>
    </subcellularLocation>
</comment>
<keyword evidence="8" id="KW-0539">Nucleus</keyword>
<dbReference type="OrthoDB" id="1903104at2759"/>
<dbReference type="PROSITE" id="PS00028">
    <property type="entry name" value="ZINC_FINGER_C2H2_1"/>
    <property type="match status" value="1"/>
</dbReference>
<evidence type="ECO:0000256" key="1">
    <source>
        <dbReference type="ARBA" id="ARBA00004123"/>
    </source>
</evidence>
<dbReference type="PROSITE" id="PS50157">
    <property type="entry name" value="ZINC_FINGER_C2H2_2"/>
    <property type="match status" value="1"/>
</dbReference>
<evidence type="ECO:0000256" key="11">
    <source>
        <dbReference type="SAM" id="SignalP"/>
    </source>
</evidence>
<protein>
    <submittedName>
        <fullName evidence="14">Uncharacterized protein</fullName>
    </submittedName>
</protein>
<evidence type="ECO:0000256" key="4">
    <source>
        <dbReference type="ARBA" id="ARBA00022771"/>
    </source>
</evidence>
<dbReference type="InterPro" id="IPR011011">
    <property type="entry name" value="Znf_FYVE_PHD"/>
</dbReference>
<feature type="chain" id="PRO_5029460755" evidence="11">
    <location>
        <begin position="25"/>
        <end position="350"/>
    </location>
</feature>
<dbReference type="EMBL" id="VXIV02001638">
    <property type="protein sequence ID" value="KAF6031119.1"/>
    <property type="molecule type" value="Genomic_DNA"/>
</dbReference>
<keyword evidence="4 9" id="KW-0863">Zinc-finger</keyword>
<evidence type="ECO:0000256" key="3">
    <source>
        <dbReference type="ARBA" id="ARBA00022737"/>
    </source>
</evidence>
<dbReference type="PANTHER" id="PTHR45888:SF5">
    <property type="entry name" value="D4, ISOFORM A"/>
    <property type="match status" value="1"/>
</dbReference>
<comment type="caution">
    <text evidence="14">The sequence shown here is derived from an EMBL/GenBank/DDBJ whole genome shotgun (WGS) entry which is preliminary data.</text>
</comment>
<keyword evidence="5" id="KW-0862">Zinc</keyword>
<evidence type="ECO:0000259" key="12">
    <source>
        <dbReference type="PROSITE" id="PS50016"/>
    </source>
</evidence>
<dbReference type="InterPro" id="IPR001965">
    <property type="entry name" value="Znf_PHD"/>
</dbReference>
<keyword evidence="7" id="KW-0804">Transcription</keyword>
<keyword evidence="11" id="KW-0732">Signal</keyword>
<dbReference type="InterPro" id="IPR013083">
    <property type="entry name" value="Znf_RING/FYVE/PHD"/>
</dbReference>
<dbReference type="InterPro" id="IPR013087">
    <property type="entry name" value="Znf_C2H2_type"/>
</dbReference>
<evidence type="ECO:0000256" key="2">
    <source>
        <dbReference type="ARBA" id="ARBA00022723"/>
    </source>
</evidence>
<feature type="compositionally biased region" description="Acidic residues" evidence="10">
    <location>
        <begin position="85"/>
        <end position="95"/>
    </location>
</feature>
<organism evidence="14 15">
    <name type="scientific">Bugula neritina</name>
    <name type="common">Brown bryozoan</name>
    <name type="synonym">Sertularia neritina</name>
    <dbReference type="NCBI Taxonomy" id="10212"/>
    <lineage>
        <taxon>Eukaryota</taxon>
        <taxon>Metazoa</taxon>
        <taxon>Spiralia</taxon>
        <taxon>Lophotrochozoa</taxon>
        <taxon>Bryozoa</taxon>
        <taxon>Gymnolaemata</taxon>
        <taxon>Cheilostomatida</taxon>
        <taxon>Flustrina</taxon>
        <taxon>Buguloidea</taxon>
        <taxon>Bugulidae</taxon>
        <taxon>Bugula</taxon>
    </lineage>
</organism>
<dbReference type="AlphaFoldDB" id="A0A7J7JXJ1"/>
<sequence length="350" mass="38972">MKYLLNYISFGVVFLLIVLDVFQCEPLIDPTAAVAIGGHVDELVAEAALDPVVSLKAVPDKDKWFGSIPQYEELDDFDDLDDTFDHDGDDSDFEDSSSKRKKSKKRDTGGSRAGRRSTRHEVVDDKPFSCDMCSSRYKTRAGLDYHMSHCHHVGKEEPALTHPPVHPMQSEIPHLEALVKAVDPPTPSSSTSKDKVKNPIPNDYCDFCLGDANLNKKSKAPEEMVSCADCGRSGHPTCLQFTDNMKISVRKYPWQCIECKSCGLCGTSENDEQLLFCDDCDRGYHMYCLKPPLTEPPEGNAINIYYAAYSCSNACYVGRQNTLHCENVYYYIAAGDFSALIYLAAYAASF</sequence>
<dbReference type="SUPFAM" id="SSF57903">
    <property type="entry name" value="FYVE/PHD zinc finger"/>
    <property type="match status" value="2"/>
</dbReference>
<dbReference type="GO" id="GO:0005634">
    <property type="term" value="C:nucleus"/>
    <property type="evidence" value="ECO:0007669"/>
    <property type="project" value="UniProtKB-SubCell"/>
</dbReference>
<evidence type="ECO:0000256" key="9">
    <source>
        <dbReference type="PROSITE-ProRule" id="PRU00042"/>
    </source>
</evidence>
<proteinExistence type="predicted"/>
<evidence type="ECO:0000259" key="13">
    <source>
        <dbReference type="PROSITE" id="PS50157"/>
    </source>
</evidence>
<feature type="domain" description="PHD-type" evidence="12">
    <location>
        <begin position="259"/>
        <end position="314"/>
    </location>
</feature>
<evidence type="ECO:0000256" key="10">
    <source>
        <dbReference type="SAM" id="MobiDB-lite"/>
    </source>
</evidence>
<evidence type="ECO:0000256" key="7">
    <source>
        <dbReference type="ARBA" id="ARBA00023163"/>
    </source>
</evidence>
<dbReference type="Gene3D" id="3.30.160.60">
    <property type="entry name" value="Classic Zinc Finger"/>
    <property type="match status" value="1"/>
</dbReference>
<evidence type="ECO:0000256" key="8">
    <source>
        <dbReference type="ARBA" id="ARBA00023242"/>
    </source>
</evidence>
<reference evidence="14" key="1">
    <citation type="submission" date="2020-06" db="EMBL/GenBank/DDBJ databases">
        <title>Draft genome of Bugula neritina, a colonial animal packing powerful symbionts and potential medicines.</title>
        <authorList>
            <person name="Rayko M."/>
        </authorList>
    </citation>
    <scope>NUCLEOTIDE SEQUENCE [LARGE SCALE GENOMIC DNA]</scope>
    <source>
        <strain evidence="14">Kwan_BN1</strain>
    </source>
</reference>
<keyword evidence="2" id="KW-0479">Metal-binding</keyword>
<gene>
    <name evidence="14" type="ORF">EB796_010595</name>
</gene>
<dbReference type="PROSITE" id="PS50016">
    <property type="entry name" value="ZF_PHD_2"/>
    <property type="match status" value="2"/>
</dbReference>
<dbReference type="Proteomes" id="UP000593567">
    <property type="component" value="Unassembled WGS sequence"/>
</dbReference>
<feature type="domain" description="C2H2-type" evidence="13">
    <location>
        <begin position="128"/>
        <end position="157"/>
    </location>
</feature>
<dbReference type="PANTHER" id="PTHR45888">
    <property type="entry name" value="HL01030P-RELATED"/>
    <property type="match status" value="1"/>
</dbReference>